<dbReference type="OrthoDB" id="8003682at2"/>
<accession>A0A1H0KX43</accession>
<dbReference type="RefSeq" id="WP_091722694.1">
    <property type="nucleotide sequence ID" value="NZ_FNHS01000029.1"/>
</dbReference>
<reference evidence="2" key="1">
    <citation type="submission" date="2016-10" db="EMBL/GenBank/DDBJ databases">
        <authorList>
            <person name="Varghese N."/>
            <person name="Submissions S."/>
        </authorList>
    </citation>
    <scope>NUCLEOTIDE SEQUENCE [LARGE SCALE GENOMIC DNA]</scope>
    <source>
        <strain evidence="2">BL47</strain>
    </source>
</reference>
<gene>
    <name evidence="1" type="ORF">SAMN05216360_12943</name>
</gene>
<dbReference type="Proteomes" id="UP000198704">
    <property type="component" value="Unassembled WGS sequence"/>
</dbReference>
<dbReference type="AlphaFoldDB" id="A0A1H0KX43"/>
<keyword evidence="2" id="KW-1185">Reference proteome</keyword>
<organism evidence="1 2">
    <name type="scientific">Methylobacterium phyllostachyos</name>
    <dbReference type="NCBI Taxonomy" id="582672"/>
    <lineage>
        <taxon>Bacteria</taxon>
        <taxon>Pseudomonadati</taxon>
        <taxon>Pseudomonadota</taxon>
        <taxon>Alphaproteobacteria</taxon>
        <taxon>Hyphomicrobiales</taxon>
        <taxon>Methylobacteriaceae</taxon>
        <taxon>Methylobacterium</taxon>
    </lineage>
</organism>
<sequence>MPAGPQTLADLRKAGVITSQEVVAAIDLYMRDPAAGLYRFASGYSLDIAALVASSISPTEVANRAGPQEKTFRTAVAAVVMAAHLTAP</sequence>
<protein>
    <submittedName>
        <fullName evidence="1">Uncharacterized protein</fullName>
    </submittedName>
</protein>
<evidence type="ECO:0000313" key="2">
    <source>
        <dbReference type="Proteomes" id="UP000198704"/>
    </source>
</evidence>
<evidence type="ECO:0000313" key="1">
    <source>
        <dbReference type="EMBL" id="SDO60310.1"/>
    </source>
</evidence>
<dbReference type="EMBL" id="FNHS01000029">
    <property type="protein sequence ID" value="SDO60310.1"/>
    <property type="molecule type" value="Genomic_DNA"/>
</dbReference>
<proteinExistence type="predicted"/>
<name>A0A1H0KX43_9HYPH</name>